<proteinExistence type="predicted"/>
<dbReference type="Proteomes" id="UP000194420">
    <property type="component" value="Unassembled WGS sequence"/>
</dbReference>
<dbReference type="EMBL" id="FXWG01000003">
    <property type="protein sequence ID" value="SMQ74368.1"/>
    <property type="molecule type" value="Genomic_DNA"/>
</dbReference>
<reference evidence="2" key="1">
    <citation type="submission" date="2017-04" db="EMBL/GenBank/DDBJ databases">
        <authorList>
            <person name="Varghese N."/>
            <person name="Submissions S."/>
        </authorList>
    </citation>
    <scope>NUCLEOTIDE SEQUENCE [LARGE SCALE GENOMIC DNA]</scope>
</reference>
<dbReference type="RefSeq" id="WP_086438453.1">
    <property type="nucleotide sequence ID" value="NZ_FXWG01000003.1"/>
</dbReference>
<evidence type="ECO:0000313" key="1">
    <source>
        <dbReference type="EMBL" id="SMQ74368.1"/>
    </source>
</evidence>
<evidence type="ECO:0000313" key="2">
    <source>
        <dbReference type="Proteomes" id="UP000194420"/>
    </source>
</evidence>
<protein>
    <submittedName>
        <fullName evidence="1">A nuclease family of the HNH/ENDO VII superfamily with conserved AHH</fullName>
    </submittedName>
</protein>
<dbReference type="Pfam" id="PF14412">
    <property type="entry name" value="AHH"/>
    <property type="match status" value="1"/>
</dbReference>
<accession>A0A1Y6FHB0</accession>
<organism evidence="1 2">
    <name type="scientific">Altererythrobacter xiamenensis</name>
    <dbReference type="NCBI Taxonomy" id="1316679"/>
    <lineage>
        <taxon>Bacteria</taxon>
        <taxon>Pseudomonadati</taxon>
        <taxon>Pseudomonadota</taxon>
        <taxon>Alphaproteobacteria</taxon>
        <taxon>Sphingomonadales</taxon>
        <taxon>Erythrobacteraceae</taxon>
        <taxon>Altererythrobacter</taxon>
    </lineage>
</organism>
<dbReference type="OrthoDB" id="7432612at2"/>
<name>A0A1Y6FHB0_9SPHN</name>
<dbReference type="AlphaFoldDB" id="A0A1Y6FHB0"/>
<gene>
    <name evidence="1" type="ORF">SAMN06297468_2599</name>
</gene>
<sequence length="178" mass="20184">MRQWGVGNTFNSFSRLPAIPFRRVNCRGSLSYDPGLQRHHILPLQLLSVGACEAMFSAIGRKRIGFDDFRANGLLLPANENAALRIGMPLHRGPHRHYNLVVIARVGRIEESWSAERAQNPDAALRSALFRLSLLQDALRRRLLAERRRLVLNKNDPLGTGYDFTELDAMAEQLWSAR</sequence>
<dbReference type="InterPro" id="IPR032871">
    <property type="entry name" value="AHH_dom_containing"/>
</dbReference>
<keyword evidence="2" id="KW-1185">Reference proteome</keyword>